<accession>A0A699X4P3</accession>
<protein>
    <submittedName>
        <fullName evidence="1">Uncharacterized protein</fullName>
    </submittedName>
</protein>
<comment type="caution">
    <text evidence="1">The sequence shown here is derived from an EMBL/GenBank/DDBJ whole genome shotgun (WGS) entry which is preliminary data.</text>
</comment>
<organism evidence="1">
    <name type="scientific">Tanacetum cinerariifolium</name>
    <name type="common">Dalmatian daisy</name>
    <name type="synonym">Chrysanthemum cinerariifolium</name>
    <dbReference type="NCBI Taxonomy" id="118510"/>
    <lineage>
        <taxon>Eukaryota</taxon>
        <taxon>Viridiplantae</taxon>
        <taxon>Streptophyta</taxon>
        <taxon>Embryophyta</taxon>
        <taxon>Tracheophyta</taxon>
        <taxon>Spermatophyta</taxon>
        <taxon>Magnoliopsida</taxon>
        <taxon>eudicotyledons</taxon>
        <taxon>Gunneridae</taxon>
        <taxon>Pentapetalae</taxon>
        <taxon>asterids</taxon>
        <taxon>campanulids</taxon>
        <taxon>Asterales</taxon>
        <taxon>Asteraceae</taxon>
        <taxon>Asteroideae</taxon>
        <taxon>Anthemideae</taxon>
        <taxon>Anthemidinae</taxon>
        <taxon>Tanacetum</taxon>
    </lineage>
</organism>
<reference evidence="1" key="1">
    <citation type="journal article" date="2019" name="Sci. Rep.">
        <title>Draft genome of Tanacetum cinerariifolium, the natural source of mosquito coil.</title>
        <authorList>
            <person name="Yamashiro T."/>
            <person name="Shiraishi A."/>
            <person name="Satake H."/>
            <person name="Nakayama K."/>
        </authorList>
    </citation>
    <scope>NUCLEOTIDE SEQUENCE</scope>
</reference>
<evidence type="ECO:0000313" key="1">
    <source>
        <dbReference type="EMBL" id="GFD54697.1"/>
    </source>
</evidence>
<sequence>MLDLVFHTAPIAVETDHPTFNVQLSPTKSDPDLSHTNRPSAPIIEDWVSDFEDESETKAPQIVPSFV</sequence>
<name>A0A699X4P3_TANCI</name>
<proteinExistence type="predicted"/>
<dbReference type="EMBL" id="BKCJ011809068">
    <property type="protein sequence ID" value="GFD54697.1"/>
    <property type="molecule type" value="Genomic_DNA"/>
</dbReference>
<dbReference type="AlphaFoldDB" id="A0A699X4P3"/>
<gene>
    <name evidence="1" type="ORF">Tci_926666</name>
</gene>